<dbReference type="PANTHER" id="PTHR16489:SF12">
    <property type="entry name" value="GH11727P"/>
    <property type="match status" value="1"/>
</dbReference>
<reference evidence="2" key="2">
    <citation type="submission" date="2020-05" db="UniProtKB">
        <authorList>
            <consortium name="EnsemblMetazoa"/>
        </authorList>
    </citation>
    <scope>IDENTIFICATION</scope>
    <source>
        <strain evidence="2">MINIMUS1</strain>
    </source>
</reference>
<dbReference type="GO" id="GO:0005783">
    <property type="term" value="C:endoplasmic reticulum"/>
    <property type="evidence" value="ECO:0007669"/>
    <property type="project" value="TreeGrafter"/>
</dbReference>
<organism evidence="2 3">
    <name type="scientific">Anopheles minimus</name>
    <dbReference type="NCBI Taxonomy" id="112268"/>
    <lineage>
        <taxon>Eukaryota</taxon>
        <taxon>Metazoa</taxon>
        <taxon>Ecdysozoa</taxon>
        <taxon>Arthropoda</taxon>
        <taxon>Hexapoda</taxon>
        <taxon>Insecta</taxon>
        <taxon>Pterygota</taxon>
        <taxon>Neoptera</taxon>
        <taxon>Endopterygota</taxon>
        <taxon>Diptera</taxon>
        <taxon>Nematocera</taxon>
        <taxon>Culicoidea</taxon>
        <taxon>Culicidae</taxon>
        <taxon>Anophelinae</taxon>
        <taxon>Anopheles</taxon>
    </lineage>
</organism>
<dbReference type="VEuPathDB" id="VectorBase:AMIN011632"/>
<dbReference type="GO" id="GO:0000164">
    <property type="term" value="C:protein phosphatase type 1 complex"/>
    <property type="evidence" value="ECO:0007669"/>
    <property type="project" value="TreeGrafter"/>
</dbReference>
<sequence length="451" mass="50836">MPTKTKQYPYPTPCGDDYNGVRDTVKLADPTATVCEKLADLHMGVTPEVPARRLLSILQNSFVSSMFYFRNRYGIRPSVQSSSGCLSEKEQIIKNPSTAPSPRIPIFETNRNGKGQLMVPLENSYTDDDITLPPPGLYEEDLSFSAACPRRERKRRKETSKANHHKKHGSSECKNRKEKKQHARRSEQRNVKQALSLDDYYSVYREARHDNAMDVQSWSPRWPLAGSSPSSAGSVGSFHDAMQDCLAVQCLQLHSSYDNVQAIPVSDCDPQQTHATKQTLKAVPSVSPSTGNTIPDQEKRTCGIRKAISYVIYGDDDDTSCGGNKEDTRDDGTSYDGSDWCEDDSDDDFSIVFCQDIDDLHEDSNSSSGFDEKKVRFNSKPVVHIMRVWNFAYRQARKGDWETTARDNERFQKRIAELEPVLTPALQPALRDKIYAERFSGQEHTRNPASS</sequence>
<proteinExistence type="predicted"/>
<dbReference type="GO" id="GO:0019888">
    <property type="term" value="F:protein phosphatase regulator activity"/>
    <property type="evidence" value="ECO:0007669"/>
    <property type="project" value="TreeGrafter"/>
</dbReference>
<feature type="region of interest" description="Disordered" evidence="1">
    <location>
        <begin position="148"/>
        <end position="191"/>
    </location>
</feature>
<dbReference type="EnsemblMetazoa" id="AMIN011632-RA">
    <property type="protein sequence ID" value="AMIN011632-PA"/>
    <property type="gene ID" value="AMIN011632"/>
</dbReference>
<keyword evidence="3" id="KW-1185">Reference proteome</keyword>
<evidence type="ECO:0000256" key="1">
    <source>
        <dbReference type="SAM" id="MobiDB-lite"/>
    </source>
</evidence>
<dbReference type="AlphaFoldDB" id="A0A182WMK0"/>
<name>A0A182WMK0_9DIPT</name>
<reference evidence="3" key="1">
    <citation type="submission" date="2013-03" db="EMBL/GenBank/DDBJ databases">
        <title>The Genome Sequence of Anopheles minimus MINIMUS1.</title>
        <authorList>
            <consortium name="The Broad Institute Genomics Platform"/>
            <person name="Neafsey D.E."/>
            <person name="Walton C."/>
            <person name="Walker B."/>
            <person name="Young S.K."/>
            <person name="Zeng Q."/>
            <person name="Gargeya S."/>
            <person name="Fitzgerald M."/>
            <person name="Haas B."/>
            <person name="Abouelleil A."/>
            <person name="Allen A.W."/>
            <person name="Alvarado L."/>
            <person name="Arachchi H.M."/>
            <person name="Berlin A.M."/>
            <person name="Chapman S.B."/>
            <person name="Gainer-Dewar J."/>
            <person name="Goldberg J."/>
            <person name="Griggs A."/>
            <person name="Gujja S."/>
            <person name="Hansen M."/>
            <person name="Howarth C."/>
            <person name="Imamovic A."/>
            <person name="Ireland A."/>
            <person name="Larimer J."/>
            <person name="McCowan C."/>
            <person name="Murphy C."/>
            <person name="Pearson M."/>
            <person name="Poon T.W."/>
            <person name="Priest M."/>
            <person name="Roberts A."/>
            <person name="Saif S."/>
            <person name="Shea T."/>
            <person name="Sisk P."/>
            <person name="Sykes S."/>
            <person name="Wortman J."/>
            <person name="Nusbaum C."/>
            <person name="Birren B."/>
        </authorList>
    </citation>
    <scope>NUCLEOTIDE SEQUENCE [LARGE SCALE GENOMIC DNA]</scope>
    <source>
        <strain evidence="3">MINIMUS1</strain>
    </source>
</reference>
<evidence type="ECO:0000313" key="3">
    <source>
        <dbReference type="Proteomes" id="UP000075920"/>
    </source>
</evidence>
<protein>
    <submittedName>
        <fullName evidence="2">PP1c_bdg domain-containing protein</fullName>
    </submittedName>
</protein>
<dbReference type="Proteomes" id="UP000075920">
    <property type="component" value="Unassembled WGS sequence"/>
</dbReference>
<dbReference type="PANTHER" id="PTHR16489">
    <property type="entry name" value="GH11727P"/>
    <property type="match status" value="1"/>
</dbReference>
<dbReference type="GO" id="GO:0034976">
    <property type="term" value="P:response to endoplasmic reticulum stress"/>
    <property type="evidence" value="ECO:0007669"/>
    <property type="project" value="TreeGrafter"/>
</dbReference>
<dbReference type="STRING" id="112268.A0A182WMK0"/>
<accession>A0A182WMK0</accession>
<feature type="region of interest" description="Disordered" evidence="1">
    <location>
        <begin position="89"/>
        <end position="110"/>
    </location>
</feature>
<dbReference type="InterPro" id="IPR051254">
    <property type="entry name" value="PPP1R15"/>
</dbReference>
<evidence type="ECO:0000313" key="2">
    <source>
        <dbReference type="EnsemblMetazoa" id="AMIN011632-PA"/>
    </source>
</evidence>
<feature type="compositionally biased region" description="Basic residues" evidence="1">
    <location>
        <begin position="151"/>
        <end position="168"/>
    </location>
</feature>